<proteinExistence type="evidence at protein level"/>
<dbReference type="PANTHER" id="PTHR13774">
    <property type="entry name" value="PHENAZINE BIOSYNTHESIS PROTEIN"/>
    <property type="match status" value="1"/>
</dbReference>
<dbReference type="GO" id="GO:0005737">
    <property type="term" value="C:cytoplasm"/>
    <property type="evidence" value="ECO:0000318"/>
    <property type="project" value="GO_Central"/>
</dbReference>
<evidence type="ECO:0000256" key="2">
    <source>
        <dbReference type="ARBA" id="ARBA00023235"/>
    </source>
</evidence>
<dbReference type="KEGG" id="ath:AT1G03210"/>
<evidence type="ECO:0000256" key="3">
    <source>
        <dbReference type="PIRSR" id="PIRSR016184-1"/>
    </source>
</evidence>
<dbReference type="SMR" id="A0A1P8ARL5"/>
<evidence type="ECO:0000313" key="5">
    <source>
        <dbReference type="EMBL" id="ANM59267.1"/>
    </source>
</evidence>
<dbReference type="InterPro" id="IPR003719">
    <property type="entry name" value="Phenazine_PhzF-like"/>
</dbReference>
<dbReference type="GO" id="GO:0016853">
    <property type="term" value="F:isomerase activity"/>
    <property type="evidence" value="ECO:0000318"/>
    <property type="project" value="GO_Central"/>
</dbReference>
<keyword evidence="7 8" id="KW-1267">Proteomics identification</keyword>
<reference evidence="5 6" key="1">
    <citation type="journal article" date="2000" name="Nature">
        <title>Sequence and analysis of chromosome 1 of the plant Arabidopsis thaliana.</title>
        <authorList>
            <person name="Theologis A."/>
            <person name="Ecker J.R."/>
            <person name="Palm C.J."/>
            <person name="Federspiel N.A."/>
            <person name="Kaul S."/>
            <person name="White O."/>
            <person name="Alonso J."/>
            <person name="Altafi H."/>
            <person name="Araujo R."/>
            <person name="Bowman C.L."/>
            <person name="Brooks S.Y."/>
            <person name="Buehler E."/>
            <person name="Chan A."/>
            <person name="Chao Q."/>
            <person name="Chen H."/>
            <person name="Cheuk R.F."/>
            <person name="Chin C.W."/>
            <person name="Chung M.K."/>
            <person name="Conn L."/>
            <person name="Conway A.B."/>
            <person name="Conway A.R."/>
            <person name="Creasy T.H."/>
            <person name="Dewar K."/>
            <person name="Dunn P."/>
            <person name="Etgu P."/>
            <person name="Feldblyum T.V."/>
            <person name="Feng J."/>
            <person name="Fong B."/>
            <person name="Fujii C.Y."/>
            <person name="Gill J.E."/>
            <person name="Goldsmith A.D."/>
            <person name="Haas B."/>
            <person name="Hansen N.F."/>
            <person name="Hughes B."/>
            <person name="Huizar L."/>
            <person name="Hunter J.L."/>
            <person name="Jenkins J."/>
            <person name="Johnson-Hopson C."/>
            <person name="Khan S."/>
            <person name="Khaykin E."/>
            <person name="Kim C.J."/>
            <person name="Koo H.L."/>
            <person name="Kremenetskaia I."/>
            <person name="Kurtz D.B."/>
            <person name="Kwan A."/>
            <person name="Lam B."/>
            <person name="Langin-Hooper S."/>
            <person name="Lee A."/>
            <person name="Lee J.M."/>
            <person name="Lenz C.A."/>
            <person name="Li J.H."/>
            <person name="Li Y."/>
            <person name="Lin X."/>
            <person name="Liu S.X."/>
            <person name="Liu Z.A."/>
            <person name="Luros J.S."/>
            <person name="Maiti R."/>
            <person name="Marziali A."/>
            <person name="Militscher J."/>
            <person name="Miranda M."/>
            <person name="Nguyen M."/>
            <person name="Nierman W.C."/>
            <person name="Osborne B.I."/>
            <person name="Pai G."/>
            <person name="Peterson J."/>
            <person name="Pham P.K."/>
            <person name="Rizzo M."/>
            <person name="Rooney T."/>
            <person name="Rowley D."/>
            <person name="Sakano H."/>
            <person name="Salzberg S.L."/>
            <person name="Schwartz J.R."/>
            <person name="Shinn P."/>
            <person name="Southwick A.M."/>
            <person name="Sun H."/>
            <person name="Tallon L.J."/>
            <person name="Tambunga G."/>
            <person name="Toriumi M.J."/>
            <person name="Town C.D."/>
            <person name="Utterback T."/>
            <person name="Van Aken S."/>
            <person name="Vaysberg M."/>
            <person name="Vysotskaia V.S."/>
            <person name="Walker M."/>
            <person name="Wu D."/>
            <person name="Yu G."/>
            <person name="Fraser C.M."/>
            <person name="Venter J.C."/>
            <person name="Davis R.W."/>
        </authorList>
    </citation>
    <scope>NUCLEOTIDE SEQUENCE [LARGE SCALE GENOMIC DNA]</scope>
    <source>
        <strain evidence="6">cv. Columbia</strain>
    </source>
</reference>
<dbReference type="InParanoid" id="A0A1P8ARL5"/>
<sequence>MAEKKRVKYFIVDAFAESAFKGNPAAVCFLEDDNERDDAWLQSLATEFNISETCFLTPIIGDLPRFRLRWFTPVAEVDLCGHATLASAHVLFSTGLVGSETVEFDTLSGILTAKHLKNDDDGEESSIELDFPVVPTYEVNYIDDDLSLFSKALNGATILDVKATKKDLLVTIFHQLSPFFLFLLWEPKSRFFSNGLQVVLSSWEAVIDLKPRLDEISKCPCEGMMVTAAASDGSTYDFCSRYFAPRFGINEDPVTGSAHCALAHYWSLRMNKCDFFAYQASSRGGTLKVHLDKEKQRVLLRGKAVTVMEGYVLV</sequence>
<protein>
    <submittedName>
        <fullName evidence="5">Phenazine biosynthesis PhzC/PhzF protein</fullName>
    </submittedName>
</protein>
<dbReference type="AlphaFoldDB" id="A0A1P8ARL5"/>
<dbReference type="EMBL" id="CP002684">
    <property type="protein sequence ID" value="ANM59267.1"/>
    <property type="molecule type" value="Genomic_DNA"/>
</dbReference>
<dbReference type="ProteomicsDB" id="207907"/>
<evidence type="ECO:0007829" key="7">
    <source>
        <dbReference type="PeptideAtlas" id="A0A1P8ARL5"/>
    </source>
</evidence>
<dbReference type="TAIR" id="AT1G03210"/>
<keyword evidence="2" id="KW-0413">Isomerase</keyword>
<gene>
    <name evidence="4 5" type="ordered locus">At1g03210</name>
    <name evidence="5" type="ORF">F15K9.19</name>
    <name evidence="5" type="ORF">F15K9_19</name>
</gene>
<comment type="similarity">
    <text evidence="1">Belongs to the PhzF family.</text>
</comment>
<dbReference type="NCBIfam" id="TIGR00654">
    <property type="entry name" value="PhzF_family"/>
    <property type="match status" value="1"/>
</dbReference>
<name>A0A1P8ARL5_ARATH</name>
<dbReference type="Proteomes" id="UP000006548">
    <property type="component" value="Chromosome 1"/>
</dbReference>
<dbReference type="STRING" id="3702.A0A1P8ARL5"/>
<evidence type="ECO:0000256" key="1">
    <source>
        <dbReference type="ARBA" id="ARBA00008270"/>
    </source>
</evidence>
<feature type="active site" evidence="3">
    <location>
        <position position="52"/>
    </location>
</feature>
<dbReference type="PIRSF" id="PIRSF016184">
    <property type="entry name" value="PhzC_PhzF"/>
    <property type="match status" value="1"/>
</dbReference>
<evidence type="ECO:0007829" key="8">
    <source>
        <dbReference type="ProteomicsDB" id="A0A1P8ARL5"/>
    </source>
</evidence>
<dbReference type="GeneID" id="838493"/>
<reference evidence="6" key="2">
    <citation type="journal article" date="2017" name="Plant J.">
        <title>Araport11: a complete reannotation of the Arabidopsis thaliana reference genome.</title>
        <authorList>
            <person name="Cheng C.Y."/>
            <person name="Krishnakumar V."/>
            <person name="Chan A.P."/>
            <person name="Thibaud-Nissen F."/>
            <person name="Schobel S."/>
            <person name="Town C.D."/>
        </authorList>
    </citation>
    <scope>GENOME REANNOTATION</scope>
    <source>
        <strain evidence="6">cv. Columbia</strain>
    </source>
</reference>
<dbReference type="PANTHER" id="PTHR13774:SF17">
    <property type="entry name" value="PHENAZINE BIOSYNTHESIS-LIKE DOMAIN-CONTAINING PROTEIN"/>
    <property type="match status" value="1"/>
</dbReference>
<dbReference type="Araport" id="AT1G03210"/>
<evidence type="ECO:0000313" key="4">
    <source>
        <dbReference type="Araport" id="AT1G03210"/>
    </source>
</evidence>
<dbReference type="OrthoDB" id="75169at2759"/>
<dbReference type="Pfam" id="PF02567">
    <property type="entry name" value="PhzC-PhzF"/>
    <property type="match status" value="2"/>
</dbReference>
<organism evidence="5 6">
    <name type="scientific">Arabidopsis thaliana</name>
    <name type="common">Mouse-ear cress</name>
    <dbReference type="NCBI Taxonomy" id="3702"/>
    <lineage>
        <taxon>Eukaryota</taxon>
        <taxon>Viridiplantae</taxon>
        <taxon>Streptophyta</taxon>
        <taxon>Embryophyta</taxon>
        <taxon>Tracheophyta</taxon>
        <taxon>Spermatophyta</taxon>
        <taxon>Magnoliopsida</taxon>
        <taxon>eudicotyledons</taxon>
        <taxon>Gunneridae</taxon>
        <taxon>Pentapetalae</taxon>
        <taxon>rosids</taxon>
        <taxon>malvids</taxon>
        <taxon>Brassicales</taxon>
        <taxon>Brassicaceae</taxon>
        <taxon>Camelineae</taxon>
        <taxon>Arabidopsis</taxon>
    </lineage>
</organism>
<evidence type="ECO:0000313" key="6">
    <source>
        <dbReference type="Proteomes" id="UP000006548"/>
    </source>
</evidence>
<dbReference type="Gene3D" id="3.10.310.10">
    <property type="entry name" value="Diaminopimelate Epimerase, Chain A, domain 1"/>
    <property type="match status" value="2"/>
</dbReference>
<keyword evidence="6" id="KW-1185">Reference proteome</keyword>
<dbReference type="ExpressionAtlas" id="A0A1P8ARL5">
    <property type="expression patterns" value="baseline and differential"/>
</dbReference>
<accession>A0A1P8ARL5</accession>
<dbReference type="SUPFAM" id="SSF54506">
    <property type="entry name" value="Diaminopimelate epimerase-like"/>
    <property type="match status" value="1"/>
</dbReference>
<dbReference type="FunCoup" id="A0A1P8ARL5">
    <property type="interactions" value="577"/>
</dbReference>